<dbReference type="Pfam" id="PF02518">
    <property type="entry name" value="HATPase_c"/>
    <property type="match status" value="1"/>
</dbReference>
<keyword evidence="6" id="KW-0808">Transferase</keyword>
<evidence type="ECO:0000256" key="7">
    <source>
        <dbReference type="ARBA" id="ARBA00022741"/>
    </source>
</evidence>
<dbReference type="PANTHER" id="PTHR45453">
    <property type="entry name" value="PHOSPHATE REGULON SENSOR PROTEIN PHOR"/>
    <property type="match status" value="1"/>
</dbReference>
<dbReference type="InterPro" id="IPR003660">
    <property type="entry name" value="HAMP_dom"/>
</dbReference>
<dbReference type="Gene3D" id="1.10.287.130">
    <property type="match status" value="1"/>
</dbReference>
<dbReference type="AlphaFoldDB" id="A0A8D5ZLV4"/>
<comment type="subcellular location">
    <subcellularLocation>
        <location evidence="2">Cell membrane</location>
        <topology evidence="2">Multi-pass membrane protein</topology>
    </subcellularLocation>
</comment>
<comment type="catalytic activity">
    <reaction evidence="1">
        <text>ATP + protein L-histidine = ADP + protein N-phospho-L-histidine.</text>
        <dbReference type="EC" id="2.7.13.3"/>
    </reaction>
</comment>
<dbReference type="Pfam" id="PF00512">
    <property type="entry name" value="HisKA"/>
    <property type="match status" value="1"/>
</dbReference>
<keyword evidence="13" id="KW-1133">Transmembrane helix</keyword>
<dbReference type="InterPro" id="IPR005467">
    <property type="entry name" value="His_kinase_dom"/>
</dbReference>
<dbReference type="CDD" id="cd00075">
    <property type="entry name" value="HATPase"/>
    <property type="match status" value="1"/>
</dbReference>
<dbReference type="InterPro" id="IPR036890">
    <property type="entry name" value="HATPase_C_sf"/>
</dbReference>
<dbReference type="InterPro" id="IPR050351">
    <property type="entry name" value="BphY/WalK/GraS-like"/>
</dbReference>
<dbReference type="PRINTS" id="PR00344">
    <property type="entry name" value="BCTRLSENSOR"/>
</dbReference>
<dbReference type="InterPro" id="IPR003661">
    <property type="entry name" value="HisK_dim/P_dom"/>
</dbReference>
<evidence type="ECO:0000256" key="4">
    <source>
        <dbReference type="ARBA" id="ARBA00022475"/>
    </source>
</evidence>
<sequence>MKGLRKRLAVAFISIASGTVILSVTFLVMATVYHYHLYRIQTPGMDKHTVSLDVHFGQAMIQSTTLAVIGAVTLAVFTSLYVSKRITKPLIQMRQAAEKMIQGDLTTRIPVRGDDELSDLAQALNHLTEELQKQEALRKNLTSDVAHELRTPLATLKSHMEALMDGVWEPTNERIRSCYEEIERLTCLVGDLEKLTALEAPGFKLNRKRENLQDIAEQAVKSAQASFLQKGVTLRFHAPDSVLAMVDRTRILQILANLLSNALKFTPKGGEVKVEVRNDGTDLLLIVQDNGIGIPPSEVPKVFERFYRVEKSRNRKLGGSGIGLTIVKKLTQAHGGDVEIESEEGKGTTVYVRIPKSNR</sequence>
<dbReference type="KEGG" id="pabs:JIR001_07680"/>
<dbReference type="PROSITE" id="PS50109">
    <property type="entry name" value="HIS_KIN"/>
    <property type="match status" value="1"/>
</dbReference>
<feature type="domain" description="Histidine kinase" evidence="14">
    <location>
        <begin position="144"/>
        <end position="358"/>
    </location>
</feature>
<proteinExistence type="predicted"/>
<dbReference type="SMART" id="SM00388">
    <property type="entry name" value="HisKA"/>
    <property type="match status" value="1"/>
</dbReference>
<evidence type="ECO:0000259" key="15">
    <source>
        <dbReference type="PROSITE" id="PS50885"/>
    </source>
</evidence>
<evidence type="ECO:0000256" key="11">
    <source>
        <dbReference type="ARBA" id="ARBA00023136"/>
    </source>
</evidence>
<keyword evidence="5" id="KW-0597">Phosphoprotein</keyword>
<name>A0A8D5ZLV4_9BACL</name>
<evidence type="ECO:0000256" key="1">
    <source>
        <dbReference type="ARBA" id="ARBA00000085"/>
    </source>
</evidence>
<evidence type="ECO:0000313" key="16">
    <source>
        <dbReference type="EMBL" id="BCU80985.1"/>
    </source>
</evidence>
<evidence type="ECO:0000256" key="12">
    <source>
        <dbReference type="SAM" id="Coils"/>
    </source>
</evidence>
<feature type="coiled-coil region" evidence="12">
    <location>
        <begin position="117"/>
        <end position="144"/>
    </location>
</feature>
<dbReference type="FunFam" id="3.30.565.10:FF:000006">
    <property type="entry name" value="Sensor histidine kinase WalK"/>
    <property type="match status" value="1"/>
</dbReference>
<evidence type="ECO:0000256" key="9">
    <source>
        <dbReference type="ARBA" id="ARBA00022840"/>
    </source>
</evidence>
<evidence type="ECO:0000256" key="5">
    <source>
        <dbReference type="ARBA" id="ARBA00022553"/>
    </source>
</evidence>
<dbReference type="Pfam" id="PF00672">
    <property type="entry name" value="HAMP"/>
    <property type="match status" value="1"/>
</dbReference>
<keyword evidence="4" id="KW-1003">Cell membrane</keyword>
<feature type="domain" description="HAMP" evidence="15">
    <location>
        <begin position="84"/>
        <end position="136"/>
    </location>
</feature>
<keyword evidence="13" id="KW-0812">Transmembrane</keyword>
<dbReference type="EMBL" id="AP024601">
    <property type="protein sequence ID" value="BCU80985.1"/>
    <property type="molecule type" value="Genomic_DNA"/>
</dbReference>
<evidence type="ECO:0000256" key="10">
    <source>
        <dbReference type="ARBA" id="ARBA00023012"/>
    </source>
</evidence>
<dbReference type="GO" id="GO:0004721">
    <property type="term" value="F:phosphoprotein phosphatase activity"/>
    <property type="evidence" value="ECO:0007669"/>
    <property type="project" value="TreeGrafter"/>
</dbReference>
<evidence type="ECO:0000256" key="2">
    <source>
        <dbReference type="ARBA" id="ARBA00004651"/>
    </source>
</evidence>
<dbReference type="SMART" id="SM00387">
    <property type="entry name" value="HATPase_c"/>
    <property type="match status" value="1"/>
</dbReference>
<dbReference type="Proteomes" id="UP000677436">
    <property type="component" value="Chromosome"/>
</dbReference>
<organism evidence="16 17">
    <name type="scientific">Polycladomyces abyssicola</name>
    <dbReference type="NCBI Taxonomy" id="1125966"/>
    <lineage>
        <taxon>Bacteria</taxon>
        <taxon>Bacillati</taxon>
        <taxon>Bacillota</taxon>
        <taxon>Bacilli</taxon>
        <taxon>Bacillales</taxon>
        <taxon>Thermoactinomycetaceae</taxon>
        <taxon>Polycladomyces</taxon>
    </lineage>
</organism>
<evidence type="ECO:0000259" key="14">
    <source>
        <dbReference type="PROSITE" id="PS50109"/>
    </source>
</evidence>
<evidence type="ECO:0000313" key="17">
    <source>
        <dbReference type="Proteomes" id="UP000677436"/>
    </source>
</evidence>
<dbReference type="RefSeq" id="WP_212774281.1">
    <property type="nucleotide sequence ID" value="NZ_AP024601.1"/>
</dbReference>
<dbReference type="Gene3D" id="3.30.565.10">
    <property type="entry name" value="Histidine kinase-like ATPase, C-terminal domain"/>
    <property type="match status" value="1"/>
</dbReference>
<keyword evidence="10" id="KW-0902">Two-component regulatory system</keyword>
<protein>
    <recommendedName>
        <fullName evidence="3">histidine kinase</fullName>
        <ecNumber evidence="3">2.7.13.3</ecNumber>
    </recommendedName>
</protein>
<dbReference type="InterPro" id="IPR004358">
    <property type="entry name" value="Sig_transdc_His_kin-like_C"/>
</dbReference>
<dbReference type="Gene3D" id="6.10.340.10">
    <property type="match status" value="1"/>
</dbReference>
<evidence type="ECO:0000256" key="8">
    <source>
        <dbReference type="ARBA" id="ARBA00022777"/>
    </source>
</evidence>
<dbReference type="PROSITE" id="PS50885">
    <property type="entry name" value="HAMP"/>
    <property type="match status" value="1"/>
</dbReference>
<dbReference type="GO" id="GO:0000155">
    <property type="term" value="F:phosphorelay sensor kinase activity"/>
    <property type="evidence" value="ECO:0007669"/>
    <property type="project" value="InterPro"/>
</dbReference>
<reference evidence="16" key="2">
    <citation type="journal article" date="2021" name="Microbiol. Resour. Announc.">
        <title>Complete Genome Sequence of Polycladomyces abyssicola JIR-001T, Isolated from Hemipelagic Sediment in Deep Seawater.</title>
        <authorList>
            <person name="Tsubouchi T."/>
            <person name="Kaneko Y."/>
        </authorList>
    </citation>
    <scope>NUCLEOTIDE SEQUENCE</scope>
    <source>
        <strain evidence="16">JIR-001</strain>
    </source>
</reference>
<dbReference type="SUPFAM" id="SSF55874">
    <property type="entry name" value="ATPase domain of HSP90 chaperone/DNA topoisomerase II/histidine kinase"/>
    <property type="match status" value="1"/>
</dbReference>
<keyword evidence="8" id="KW-0418">Kinase</keyword>
<dbReference type="CDD" id="cd06225">
    <property type="entry name" value="HAMP"/>
    <property type="match status" value="1"/>
</dbReference>
<evidence type="ECO:0000256" key="3">
    <source>
        <dbReference type="ARBA" id="ARBA00012438"/>
    </source>
</evidence>
<dbReference type="SMART" id="SM00304">
    <property type="entry name" value="HAMP"/>
    <property type="match status" value="1"/>
</dbReference>
<accession>A0A8D5ZLV4</accession>
<keyword evidence="9" id="KW-0067">ATP-binding</keyword>
<dbReference type="PANTHER" id="PTHR45453:SF1">
    <property type="entry name" value="PHOSPHATE REGULON SENSOR PROTEIN PHOR"/>
    <property type="match status" value="1"/>
</dbReference>
<dbReference type="InterPro" id="IPR036097">
    <property type="entry name" value="HisK_dim/P_sf"/>
</dbReference>
<dbReference type="GO" id="GO:0005886">
    <property type="term" value="C:plasma membrane"/>
    <property type="evidence" value="ECO:0007669"/>
    <property type="project" value="UniProtKB-SubCell"/>
</dbReference>
<reference evidence="16" key="1">
    <citation type="journal article" date="2013" name="Int. J. Syst. Evol. Microbiol.">
        <title>Polycladomyces abyssicola gen. nov., sp. nov., a thermophilic filamentous bacterium isolated from hemipelagic sediment.</title>
        <authorList>
            <person name="Tsubouchi T."/>
            <person name="Shimane Y."/>
            <person name="Mori K."/>
            <person name="Usui K."/>
            <person name="Hiraki T."/>
            <person name="Tame A."/>
            <person name="Uematsu K."/>
            <person name="Maruyama T."/>
            <person name="Hatada Y."/>
        </authorList>
    </citation>
    <scope>NUCLEOTIDE SEQUENCE</scope>
    <source>
        <strain evidence="16">JIR-001</strain>
    </source>
</reference>
<dbReference type="SUPFAM" id="SSF158472">
    <property type="entry name" value="HAMP domain-like"/>
    <property type="match status" value="1"/>
</dbReference>
<dbReference type="CDD" id="cd00082">
    <property type="entry name" value="HisKA"/>
    <property type="match status" value="1"/>
</dbReference>
<dbReference type="InterPro" id="IPR003594">
    <property type="entry name" value="HATPase_dom"/>
</dbReference>
<dbReference type="GO" id="GO:0016036">
    <property type="term" value="P:cellular response to phosphate starvation"/>
    <property type="evidence" value="ECO:0007669"/>
    <property type="project" value="TreeGrafter"/>
</dbReference>
<evidence type="ECO:0000256" key="13">
    <source>
        <dbReference type="SAM" id="Phobius"/>
    </source>
</evidence>
<keyword evidence="17" id="KW-1185">Reference proteome</keyword>
<evidence type="ECO:0000256" key="6">
    <source>
        <dbReference type="ARBA" id="ARBA00022679"/>
    </source>
</evidence>
<keyword evidence="7" id="KW-0547">Nucleotide-binding</keyword>
<feature type="transmembrane region" description="Helical" evidence="13">
    <location>
        <begin position="12"/>
        <end position="36"/>
    </location>
</feature>
<keyword evidence="11 13" id="KW-0472">Membrane</keyword>
<gene>
    <name evidence="16" type="ORF">JIR001_07680</name>
</gene>
<keyword evidence="12" id="KW-0175">Coiled coil</keyword>
<dbReference type="EC" id="2.7.13.3" evidence="3"/>
<dbReference type="SUPFAM" id="SSF47384">
    <property type="entry name" value="Homodimeric domain of signal transducing histidine kinase"/>
    <property type="match status" value="1"/>
</dbReference>
<feature type="transmembrane region" description="Helical" evidence="13">
    <location>
        <begin position="56"/>
        <end position="82"/>
    </location>
</feature>
<dbReference type="GO" id="GO:0005524">
    <property type="term" value="F:ATP binding"/>
    <property type="evidence" value="ECO:0007669"/>
    <property type="project" value="UniProtKB-KW"/>
</dbReference>